<evidence type="ECO:0000313" key="1">
    <source>
        <dbReference type="EMBL" id="KII72224.1"/>
    </source>
</evidence>
<dbReference type="EMBL" id="JWZT01001317">
    <property type="protein sequence ID" value="KII72224.1"/>
    <property type="molecule type" value="Genomic_DNA"/>
</dbReference>
<sequence>MSDINGNLISLLVSQQKICPEKFRVKFIIEDLYYKTTEISAIEIEDEFPKNLWECQFIVMDINFRKFEDYILAEYTYRDTIIEIRMRRLFLYQLGSKIRIYETVPHDRSEECKFNHSGRINSHLDIIEKSTSKH</sequence>
<comment type="caution">
    <text evidence="1">The sequence shown here is derived from an EMBL/GenBank/DDBJ whole genome shotgun (WGS) entry which is preliminary data.</text>
</comment>
<gene>
    <name evidence="1" type="ORF">RF11_08644</name>
</gene>
<evidence type="ECO:0000313" key="2">
    <source>
        <dbReference type="Proteomes" id="UP000031668"/>
    </source>
</evidence>
<protein>
    <submittedName>
        <fullName evidence="1">Uncharacterized protein</fullName>
    </submittedName>
</protein>
<accession>A0A0C2J322</accession>
<keyword evidence="2" id="KW-1185">Reference proteome</keyword>
<name>A0A0C2J322_THEKT</name>
<organism evidence="1 2">
    <name type="scientific">Thelohanellus kitauei</name>
    <name type="common">Myxosporean</name>
    <dbReference type="NCBI Taxonomy" id="669202"/>
    <lineage>
        <taxon>Eukaryota</taxon>
        <taxon>Metazoa</taxon>
        <taxon>Cnidaria</taxon>
        <taxon>Myxozoa</taxon>
        <taxon>Myxosporea</taxon>
        <taxon>Bivalvulida</taxon>
        <taxon>Platysporina</taxon>
        <taxon>Myxobolidae</taxon>
        <taxon>Thelohanellus</taxon>
    </lineage>
</organism>
<proteinExistence type="predicted"/>
<dbReference type="Proteomes" id="UP000031668">
    <property type="component" value="Unassembled WGS sequence"/>
</dbReference>
<reference evidence="1 2" key="1">
    <citation type="journal article" date="2014" name="Genome Biol. Evol.">
        <title>The genome of the myxosporean Thelohanellus kitauei shows adaptations to nutrient acquisition within its fish host.</title>
        <authorList>
            <person name="Yang Y."/>
            <person name="Xiong J."/>
            <person name="Zhou Z."/>
            <person name="Huo F."/>
            <person name="Miao W."/>
            <person name="Ran C."/>
            <person name="Liu Y."/>
            <person name="Zhang J."/>
            <person name="Feng J."/>
            <person name="Wang M."/>
            <person name="Wang M."/>
            <person name="Wang L."/>
            <person name="Yao B."/>
        </authorList>
    </citation>
    <scope>NUCLEOTIDE SEQUENCE [LARGE SCALE GENOMIC DNA]</scope>
    <source>
        <strain evidence="1">Wuqing</strain>
    </source>
</reference>
<dbReference type="AlphaFoldDB" id="A0A0C2J322"/>